<evidence type="ECO:0000313" key="3">
    <source>
        <dbReference type="Proteomes" id="UP001589575"/>
    </source>
</evidence>
<dbReference type="EMBL" id="JBHMFI010000001">
    <property type="protein sequence ID" value="MFB9072856.1"/>
    <property type="molecule type" value="Genomic_DNA"/>
</dbReference>
<sequence length="57" mass="6043">MAELQTCLPRSFSRQKRIPSTAATPAARAASRTTGFMVPPSPAYGRMGDCVGGRTKT</sequence>
<accession>A0ABV5G1P9</accession>
<keyword evidence="3" id="KW-1185">Reference proteome</keyword>
<feature type="compositionally biased region" description="Low complexity" evidence="1">
    <location>
        <begin position="19"/>
        <end position="34"/>
    </location>
</feature>
<dbReference type="Proteomes" id="UP001589575">
    <property type="component" value="Unassembled WGS sequence"/>
</dbReference>
<name>A0ABV5G1P9_9MICC</name>
<protein>
    <submittedName>
        <fullName evidence="2">Uncharacterized protein</fullName>
    </submittedName>
</protein>
<feature type="region of interest" description="Disordered" evidence="1">
    <location>
        <begin position="1"/>
        <end position="57"/>
    </location>
</feature>
<gene>
    <name evidence="2" type="ORF">ACFFX0_17265</name>
</gene>
<evidence type="ECO:0000256" key="1">
    <source>
        <dbReference type="SAM" id="MobiDB-lite"/>
    </source>
</evidence>
<reference evidence="2 3" key="1">
    <citation type="submission" date="2024-09" db="EMBL/GenBank/DDBJ databases">
        <authorList>
            <person name="Sun Q."/>
            <person name="Mori K."/>
        </authorList>
    </citation>
    <scope>NUCLEOTIDE SEQUENCE [LARGE SCALE GENOMIC DNA]</scope>
    <source>
        <strain evidence="2 3">CCM 7609</strain>
    </source>
</reference>
<evidence type="ECO:0000313" key="2">
    <source>
        <dbReference type="EMBL" id="MFB9072856.1"/>
    </source>
</evidence>
<proteinExistence type="predicted"/>
<organism evidence="2 3">
    <name type="scientific">Citricoccus parietis</name>
    <dbReference type="NCBI Taxonomy" id="592307"/>
    <lineage>
        <taxon>Bacteria</taxon>
        <taxon>Bacillati</taxon>
        <taxon>Actinomycetota</taxon>
        <taxon>Actinomycetes</taxon>
        <taxon>Micrococcales</taxon>
        <taxon>Micrococcaceae</taxon>
        <taxon>Citricoccus</taxon>
    </lineage>
</organism>
<comment type="caution">
    <text evidence="2">The sequence shown here is derived from an EMBL/GenBank/DDBJ whole genome shotgun (WGS) entry which is preliminary data.</text>
</comment>